<gene>
    <name evidence="4" type="ORF">H2C83_02735</name>
</gene>
<keyword evidence="5" id="KW-1185">Reference proteome</keyword>
<dbReference type="EMBL" id="JACEOL010000007">
    <property type="protein sequence ID" value="MBA4601260.1"/>
    <property type="molecule type" value="Genomic_DNA"/>
</dbReference>
<name>A0A7W1XQF9_9BACL</name>
<dbReference type="GO" id="GO:0051301">
    <property type="term" value="P:cell division"/>
    <property type="evidence" value="ECO:0007669"/>
    <property type="project" value="InterPro"/>
</dbReference>
<dbReference type="Pfam" id="PF04977">
    <property type="entry name" value="DivIC"/>
    <property type="match status" value="1"/>
</dbReference>
<reference evidence="4 5" key="1">
    <citation type="submission" date="2020-07" db="EMBL/GenBank/DDBJ databases">
        <title>Thermoactinomyces phylogeny.</title>
        <authorList>
            <person name="Dunlap C."/>
        </authorList>
    </citation>
    <scope>NUCLEOTIDE SEQUENCE [LARGE SCALE GENOMIC DNA]</scope>
    <source>
        <strain evidence="4 5">AMNI-1</strain>
    </source>
</reference>
<dbReference type="PANTHER" id="PTHR40027">
    <property type="entry name" value="CELL DIVISION PROTEIN DIVIC"/>
    <property type="match status" value="1"/>
</dbReference>
<evidence type="ECO:0000256" key="1">
    <source>
        <dbReference type="SAM" id="Coils"/>
    </source>
</evidence>
<keyword evidence="3" id="KW-0472">Membrane</keyword>
<evidence type="ECO:0000256" key="3">
    <source>
        <dbReference type="SAM" id="Phobius"/>
    </source>
</evidence>
<dbReference type="InterPro" id="IPR007060">
    <property type="entry name" value="FtsL/DivIC"/>
</dbReference>
<evidence type="ECO:0000256" key="2">
    <source>
        <dbReference type="SAM" id="MobiDB-lite"/>
    </source>
</evidence>
<dbReference type="Proteomes" id="UP000538292">
    <property type="component" value="Unassembled WGS sequence"/>
</dbReference>
<feature type="coiled-coil region" evidence="1">
    <location>
        <begin position="68"/>
        <end position="102"/>
    </location>
</feature>
<keyword evidence="3" id="KW-1133">Transmembrane helix</keyword>
<evidence type="ECO:0000313" key="4">
    <source>
        <dbReference type="EMBL" id="MBA4601260.1"/>
    </source>
</evidence>
<dbReference type="InterPro" id="IPR039076">
    <property type="entry name" value="DivIC"/>
</dbReference>
<accession>A0A7W1XQF9</accession>
<comment type="caution">
    <text evidence="4">The sequence shown here is derived from an EMBL/GenBank/DDBJ whole genome shotgun (WGS) entry which is preliminary data.</text>
</comment>
<feature type="transmembrane region" description="Helical" evidence="3">
    <location>
        <begin position="44"/>
        <end position="63"/>
    </location>
</feature>
<dbReference type="RefSeq" id="WP_181737551.1">
    <property type="nucleotide sequence ID" value="NZ_JACEOL010000007.1"/>
</dbReference>
<dbReference type="AlphaFoldDB" id="A0A7W1XQF9"/>
<sequence length="130" mass="15475">MPFQHGKDKILTFQRPLNPDRQQKPQSSPKPVRPLHPAVRRRRMIWLVIVVVFICWAVIQSFIQQLRVWEQEKELAAKQEQLAQLQLKQKELKQEVQKLKSEDYMLELAHKMGYGKPGEEIYSLEKKESE</sequence>
<feature type="region of interest" description="Disordered" evidence="2">
    <location>
        <begin position="14"/>
        <end position="35"/>
    </location>
</feature>
<organism evidence="4 5">
    <name type="scientific">Thermoactinomyces mirandus</name>
    <dbReference type="NCBI Taxonomy" id="2756294"/>
    <lineage>
        <taxon>Bacteria</taxon>
        <taxon>Bacillati</taxon>
        <taxon>Bacillota</taxon>
        <taxon>Bacilli</taxon>
        <taxon>Bacillales</taxon>
        <taxon>Thermoactinomycetaceae</taxon>
        <taxon>Thermoactinomyces</taxon>
    </lineage>
</organism>
<keyword evidence="1" id="KW-0175">Coiled coil</keyword>
<evidence type="ECO:0000313" key="5">
    <source>
        <dbReference type="Proteomes" id="UP000538292"/>
    </source>
</evidence>
<dbReference type="PANTHER" id="PTHR40027:SF1">
    <property type="entry name" value="CELL DIVISION PROTEIN DIVIC"/>
    <property type="match status" value="1"/>
</dbReference>
<proteinExistence type="predicted"/>
<keyword evidence="3" id="KW-0812">Transmembrane</keyword>
<protein>
    <submittedName>
        <fullName evidence="4">Septum formation initiator family protein</fullName>
    </submittedName>
</protein>